<evidence type="ECO:0000256" key="2">
    <source>
        <dbReference type="ARBA" id="ARBA00022692"/>
    </source>
</evidence>
<reference evidence="6" key="1">
    <citation type="journal article" date="2014" name="Int. J. Syst. Evol. Microbiol.">
        <title>Complete genome sequence of Corynebacterium casei LMG S-19264T (=DSM 44701T), isolated from a smear-ripened cheese.</title>
        <authorList>
            <consortium name="US DOE Joint Genome Institute (JGI-PGF)"/>
            <person name="Walter F."/>
            <person name="Albersmeier A."/>
            <person name="Kalinowski J."/>
            <person name="Ruckert C."/>
        </authorList>
    </citation>
    <scope>NUCLEOTIDE SEQUENCE</scope>
    <source>
        <strain evidence="6">CGMCC 1.12777</strain>
    </source>
</reference>
<dbReference type="Pfam" id="PF04688">
    <property type="entry name" value="Holin_SPP1"/>
    <property type="match status" value="1"/>
</dbReference>
<proteinExistence type="predicted"/>
<dbReference type="Proteomes" id="UP000656813">
    <property type="component" value="Unassembled WGS sequence"/>
</dbReference>
<evidence type="ECO:0000256" key="4">
    <source>
        <dbReference type="ARBA" id="ARBA00023136"/>
    </source>
</evidence>
<evidence type="ECO:0000313" key="6">
    <source>
        <dbReference type="EMBL" id="GGH83496.1"/>
    </source>
</evidence>
<dbReference type="EMBL" id="BMFV01000018">
    <property type="protein sequence ID" value="GGH83496.1"/>
    <property type="molecule type" value="Genomic_DNA"/>
</dbReference>
<evidence type="ECO:0000256" key="3">
    <source>
        <dbReference type="ARBA" id="ARBA00022989"/>
    </source>
</evidence>
<organism evidence="6 7">
    <name type="scientific">Pullulanibacillus pueri</name>
    <dbReference type="NCBI Taxonomy" id="1437324"/>
    <lineage>
        <taxon>Bacteria</taxon>
        <taxon>Bacillati</taxon>
        <taxon>Bacillota</taxon>
        <taxon>Bacilli</taxon>
        <taxon>Bacillales</taxon>
        <taxon>Sporolactobacillaceae</taxon>
        <taxon>Pullulanibacillus</taxon>
    </lineage>
</organism>
<comment type="subcellular location">
    <subcellularLocation>
        <location evidence="1">Membrane</location>
    </subcellularLocation>
</comment>
<keyword evidence="3 5" id="KW-1133">Transmembrane helix</keyword>
<keyword evidence="4 5" id="KW-0472">Membrane</keyword>
<dbReference type="NCBIfam" id="TIGR01592">
    <property type="entry name" value="holin_SPP1"/>
    <property type="match status" value="1"/>
</dbReference>
<reference evidence="6" key="2">
    <citation type="submission" date="2020-09" db="EMBL/GenBank/DDBJ databases">
        <authorList>
            <person name="Sun Q."/>
            <person name="Zhou Y."/>
        </authorList>
    </citation>
    <scope>NUCLEOTIDE SEQUENCE</scope>
    <source>
        <strain evidence="6">CGMCC 1.12777</strain>
    </source>
</reference>
<keyword evidence="7" id="KW-1185">Reference proteome</keyword>
<evidence type="ECO:0000256" key="5">
    <source>
        <dbReference type="SAM" id="Phobius"/>
    </source>
</evidence>
<dbReference type="RefSeq" id="WP_188497654.1">
    <property type="nucleotide sequence ID" value="NZ_BMFV01000018.1"/>
</dbReference>
<feature type="transmembrane region" description="Helical" evidence="5">
    <location>
        <begin position="9"/>
        <end position="27"/>
    </location>
</feature>
<sequence length="80" mass="8931">MKNISKSTIIRTVVLVVMIINQVLAVFHKSPLPFSDEEVENGISTVLTIASAVWAWWKNNSFTKAAIQADHYKDSIKKAS</sequence>
<dbReference type="GO" id="GO:0016020">
    <property type="term" value="C:membrane"/>
    <property type="evidence" value="ECO:0007669"/>
    <property type="project" value="UniProtKB-SubCell"/>
</dbReference>
<evidence type="ECO:0000313" key="7">
    <source>
        <dbReference type="Proteomes" id="UP000656813"/>
    </source>
</evidence>
<dbReference type="InterPro" id="IPR006479">
    <property type="entry name" value="Holin"/>
</dbReference>
<dbReference type="AlphaFoldDB" id="A0A8J3EMN0"/>
<keyword evidence="2 5" id="KW-0812">Transmembrane</keyword>
<accession>A0A8J3EMN0</accession>
<protein>
    <submittedName>
        <fullName evidence="6">Phage holin</fullName>
    </submittedName>
</protein>
<comment type="caution">
    <text evidence="6">The sequence shown here is derived from an EMBL/GenBank/DDBJ whole genome shotgun (WGS) entry which is preliminary data.</text>
</comment>
<gene>
    <name evidence="6" type="primary">pi148</name>
    <name evidence="6" type="ORF">GCM10007096_24450</name>
</gene>
<evidence type="ECO:0000256" key="1">
    <source>
        <dbReference type="ARBA" id="ARBA00004370"/>
    </source>
</evidence>
<name>A0A8J3EMN0_9BACL</name>